<dbReference type="GO" id="GO:0000155">
    <property type="term" value="F:phosphorelay sensor kinase activity"/>
    <property type="evidence" value="ECO:0007669"/>
    <property type="project" value="InterPro"/>
</dbReference>
<dbReference type="Gene3D" id="6.10.340.10">
    <property type="match status" value="1"/>
</dbReference>
<evidence type="ECO:0000256" key="3">
    <source>
        <dbReference type="ARBA" id="ARBA00012438"/>
    </source>
</evidence>
<organism evidence="17 18">
    <name type="scientific">Candidatus Cellulosilyticum pullistercoris</name>
    <dbReference type="NCBI Taxonomy" id="2838521"/>
    <lineage>
        <taxon>Bacteria</taxon>
        <taxon>Bacillati</taxon>
        <taxon>Bacillota</taxon>
        <taxon>Clostridia</taxon>
        <taxon>Lachnospirales</taxon>
        <taxon>Cellulosilyticaceae</taxon>
        <taxon>Cellulosilyticum</taxon>
    </lineage>
</organism>
<keyword evidence="9 17" id="KW-0418">Kinase</keyword>
<evidence type="ECO:0000259" key="15">
    <source>
        <dbReference type="PROSITE" id="PS50109"/>
    </source>
</evidence>
<comment type="caution">
    <text evidence="17">The sequence shown here is derived from an EMBL/GenBank/DDBJ whole genome shotgun (WGS) entry which is preliminary data.</text>
</comment>
<dbReference type="InterPro" id="IPR003594">
    <property type="entry name" value="HATPase_dom"/>
</dbReference>
<dbReference type="CDD" id="cd00075">
    <property type="entry name" value="HATPase"/>
    <property type="match status" value="1"/>
</dbReference>
<evidence type="ECO:0000256" key="5">
    <source>
        <dbReference type="ARBA" id="ARBA00022553"/>
    </source>
</evidence>
<keyword evidence="6" id="KW-0808">Transferase</keyword>
<evidence type="ECO:0000256" key="7">
    <source>
        <dbReference type="ARBA" id="ARBA00022692"/>
    </source>
</evidence>
<feature type="domain" description="Histidine kinase" evidence="15">
    <location>
        <begin position="248"/>
        <end position="465"/>
    </location>
</feature>
<dbReference type="FunFam" id="1.10.287.130:FF:000001">
    <property type="entry name" value="Two-component sensor histidine kinase"/>
    <property type="match status" value="1"/>
</dbReference>
<dbReference type="EMBL" id="JAHLFQ010000013">
    <property type="protein sequence ID" value="MBU3803255.1"/>
    <property type="molecule type" value="Genomic_DNA"/>
</dbReference>
<evidence type="ECO:0000256" key="6">
    <source>
        <dbReference type="ARBA" id="ARBA00022679"/>
    </source>
</evidence>
<keyword evidence="13 14" id="KW-0472">Membrane</keyword>
<keyword evidence="10" id="KW-0067">ATP-binding</keyword>
<dbReference type="Gene3D" id="3.30.565.10">
    <property type="entry name" value="Histidine kinase-like ATPase, C-terminal domain"/>
    <property type="match status" value="1"/>
</dbReference>
<dbReference type="PANTHER" id="PTHR45528:SF1">
    <property type="entry name" value="SENSOR HISTIDINE KINASE CPXA"/>
    <property type="match status" value="1"/>
</dbReference>
<dbReference type="PRINTS" id="PR00344">
    <property type="entry name" value="BCTRLSENSOR"/>
</dbReference>
<evidence type="ECO:0000256" key="8">
    <source>
        <dbReference type="ARBA" id="ARBA00022741"/>
    </source>
</evidence>
<gene>
    <name evidence="17" type="ORF">H9872_00660</name>
</gene>
<dbReference type="PANTHER" id="PTHR45528">
    <property type="entry name" value="SENSOR HISTIDINE KINASE CPXA"/>
    <property type="match status" value="1"/>
</dbReference>
<keyword evidence="12" id="KW-0902">Two-component regulatory system</keyword>
<evidence type="ECO:0000256" key="10">
    <source>
        <dbReference type="ARBA" id="ARBA00022840"/>
    </source>
</evidence>
<accession>A0A9E2NJR4</accession>
<dbReference type="EC" id="2.7.13.3" evidence="3"/>
<evidence type="ECO:0000256" key="4">
    <source>
        <dbReference type="ARBA" id="ARBA00022475"/>
    </source>
</evidence>
<dbReference type="CDD" id="cd06225">
    <property type="entry name" value="HAMP"/>
    <property type="match status" value="1"/>
</dbReference>
<evidence type="ECO:0000256" key="11">
    <source>
        <dbReference type="ARBA" id="ARBA00022989"/>
    </source>
</evidence>
<reference evidence="17" key="1">
    <citation type="journal article" date="2021" name="PeerJ">
        <title>Extensive microbial diversity within the chicken gut microbiome revealed by metagenomics and culture.</title>
        <authorList>
            <person name="Gilroy R."/>
            <person name="Ravi A."/>
            <person name="Getino M."/>
            <person name="Pursley I."/>
            <person name="Horton D.L."/>
            <person name="Alikhan N.F."/>
            <person name="Baker D."/>
            <person name="Gharbi K."/>
            <person name="Hall N."/>
            <person name="Watson M."/>
            <person name="Adriaenssens E.M."/>
            <person name="Foster-Nyarko E."/>
            <person name="Jarju S."/>
            <person name="Secka A."/>
            <person name="Antonio M."/>
            <person name="Oren A."/>
            <person name="Chaudhuri R.R."/>
            <person name="La Ragione R."/>
            <person name="Hildebrand F."/>
            <person name="Pallen M.J."/>
        </authorList>
    </citation>
    <scope>NUCLEOTIDE SEQUENCE</scope>
    <source>
        <strain evidence="17">B5-657</strain>
    </source>
</reference>
<dbReference type="InterPro" id="IPR003660">
    <property type="entry name" value="HAMP_dom"/>
</dbReference>
<evidence type="ECO:0000313" key="17">
    <source>
        <dbReference type="EMBL" id="MBU3803255.1"/>
    </source>
</evidence>
<evidence type="ECO:0000256" key="13">
    <source>
        <dbReference type="ARBA" id="ARBA00023136"/>
    </source>
</evidence>
<name>A0A9E2NJR4_9FIRM</name>
<dbReference type="AlphaFoldDB" id="A0A9E2NJR4"/>
<dbReference type="SUPFAM" id="SSF47384">
    <property type="entry name" value="Homodimeric domain of signal transducing histidine kinase"/>
    <property type="match status" value="1"/>
</dbReference>
<dbReference type="PROSITE" id="PS50885">
    <property type="entry name" value="HAMP"/>
    <property type="match status" value="1"/>
</dbReference>
<proteinExistence type="predicted"/>
<feature type="domain" description="HAMP" evidence="16">
    <location>
        <begin position="188"/>
        <end position="240"/>
    </location>
</feature>
<keyword evidence="5" id="KW-0597">Phosphoprotein</keyword>
<comment type="catalytic activity">
    <reaction evidence="1">
        <text>ATP + protein L-histidine = ADP + protein N-phospho-L-histidine.</text>
        <dbReference type="EC" id="2.7.13.3"/>
    </reaction>
</comment>
<dbReference type="InterPro" id="IPR004358">
    <property type="entry name" value="Sig_transdc_His_kin-like_C"/>
</dbReference>
<comment type="subcellular location">
    <subcellularLocation>
        <location evidence="2">Cell membrane</location>
        <topology evidence="2">Multi-pass membrane protein</topology>
    </subcellularLocation>
</comment>
<dbReference type="InterPro" id="IPR003661">
    <property type="entry name" value="HisK_dim/P_dom"/>
</dbReference>
<keyword evidence="8" id="KW-0547">Nucleotide-binding</keyword>
<feature type="transmembrane region" description="Helical" evidence="14">
    <location>
        <begin position="167"/>
        <end position="185"/>
    </location>
</feature>
<dbReference type="PROSITE" id="PS50109">
    <property type="entry name" value="HIS_KIN"/>
    <property type="match status" value="1"/>
</dbReference>
<dbReference type="FunFam" id="3.30.565.10:FF:000006">
    <property type="entry name" value="Sensor histidine kinase WalK"/>
    <property type="match status" value="1"/>
</dbReference>
<dbReference type="Gene3D" id="1.10.287.130">
    <property type="match status" value="1"/>
</dbReference>
<dbReference type="Pfam" id="PF02518">
    <property type="entry name" value="HATPase_c"/>
    <property type="match status" value="1"/>
</dbReference>
<dbReference type="SUPFAM" id="SSF158472">
    <property type="entry name" value="HAMP domain-like"/>
    <property type="match status" value="1"/>
</dbReference>
<evidence type="ECO:0000259" key="16">
    <source>
        <dbReference type="PROSITE" id="PS50885"/>
    </source>
</evidence>
<keyword evidence="11 14" id="KW-1133">Transmembrane helix</keyword>
<feature type="non-terminal residue" evidence="17">
    <location>
        <position position="1"/>
    </location>
</feature>
<dbReference type="Proteomes" id="UP000824229">
    <property type="component" value="Unassembled WGS sequence"/>
</dbReference>
<dbReference type="SMART" id="SM00387">
    <property type="entry name" value="HATPase_c"/>
    <property type="match status" value="1"/>
</dbReference>
<evidence type="ECO:0000313" key="18">
    <source>
        <dbReference type="Proteomes" id="UP000824229"/>
    </source>
</evidence>
<dbReference type="CDD" id="cd00082">
    <property type="entry name" value="HisKA"/>
    <property type="match status" value="1"/>
</dbReference>
<dbReference type="InterPro" id="IPR036890">
    <property type="entry name" value="HATPase_C_sf"/>
</dbReference>
<dbReference type="GO" id="GO:0005524">
    <property type="term" value="F:ATP binding"/>
    <property type="evidence" value="ECO:0007669"/>
    <property type="project" value="UniProtKB-KW"/>
</dbReference>
<dbReference type="SMART" id="SM00388">
    <property type="entry name" value="HisKA"/>
    <property type="match status" value="1"/>
</dbReference>
<sequence>VSVYISILVIMLVVLFVTFTQSFQSYFVKYTQDIMINQAKNIANEYYKAGTYSTSKEEALNQIISRVQIMNSYMQATTWIIDQEGNGYIITEDSISLISKGLADQSIIQEVLEGSVIGFENGFNESFSTPVLTIGYPITMNNTTQYALFIHTPMPYILQTIDEVRNLILNVVGFIGSIVFIWIYTISKQMTKPLKEMNSVAKTIASGQFNKRIDVKGNDEIAELGLSLNHMAEELDKIEENRRGFIANISHDLRSPLTSIQGFVTAILDGTIDVAHQEKYLKIVLSETQRLITMTNTILDLNQMQEGTKPIEKVNFNINQMIDKALLSLENRMKEKHISISKELDLQHGWVMGEMGGINRVVQNLLDNAFKFVNEGGHIIVRTTFKQNKVWVSILNNGPAIPEEQQKLIWERFYKADSSRGQDRKGVGLGLVIVKEIIKKHEEVIGVHSKEGEYVEFYFSLTQAQ</sequence>
<dbReference type="SMART" id="SM00304">
    <property type="entry name" value="HAMP"/>
    <property type="match status" value="1"/>
</dbReference>
<dbReference type="InterPro" id="IPR005467">
    <property type="entry name" value="His_kinase_dom"/>
</dbReference>
<reference evidence="17" key="2">
    <citation type="submission" date="2021-04" db="EMBL/GenBank/DDBJ databases">
        <authorList>
            <person name="Gilroy R."/>
        </authorList>
    </citation>
    <scope>NUCLEOTIDE SEQUENCE</scope>
    <source>
        <strain evidence="17">B5-657</strain>
    </source>
</reference>
<dbReference type="GO" id="GO:0005886">
    <property type="term" value="C:plasma membrane"/>
    <property type="evidence" value="ECO:0007669"/>
    <property type="project" value="UniProtKB-SubCell"/>
</dbReference>
<keyword evidence="4" id="KW-1003">Cell membrane</keyword>
<dbReference type="SUPFAM" id="SSF55874">
    <property type="entry name" value="ATPase domain of HSP90 chaperone/DNA topoisomerase II/histidine kinase"/>
    <property type="match status" value="1"/>
</dbReference>
<dbReference type="InterPro" id="IPR050398">
    <property type="entry name" value="HssS/ArlS-like"/>
</dbReference>
<dbReference type="Pfam" id="PF00672">
    <property type="entry name" value="HAMP"/>
    <property type="match status" value="1"/>
</dbReference>
<dbReference type="InterPro" id="IPR036097">
    <property type="entry name" value="HisK_dim/P_sf"/>
</dbReference>
<evidence type="ECO:0000256" key="14">
    <source>
        <dbReference type="SAM" id="Phobius"/>
    </source>
</evidence>
<protein>
    <recommendedName>
        <fullName evidence="3">histidine kinase</fullName>
        <ecNumber evidence="3">2.7.13.3</ecNumber>
    </recommendedName>
</protein>
<feature type="transmembrane region" description="Helical" evidence="14">
    <location>
        <begin position="6"/>
        <end position="28"/>
    </location>
</feature>
<evidence type="ECO:0000256" key="2">
    <source>
        <dbReference type="ARBA" id="ARBA00004651"/>
    </source>
</evidence>
<dbReference type="Pfam" id="PF00512">
    <property type="entry name" value="HisKA"/>
    <property type="match status" value="1"/>
</dbReference>
<evidence type="ECO:0000256" key="9">
    <source>
        <dbReference type="ARBA" id="ARBA00022777"/>
    </source>
</evidence>
<keyword evidence="7 14" id="KW-0812">Transmembrane</keyword>
<evidence type="ECO:0000256" key="1">
    <source>
        <dbReference type="ARBA" id="ARBA00000085"/>
    </source>
</evidence>
<evidence type="ECO:0000256" key="12">
    <source>
        <dbReference type="ARBA" id="ARBA00023012"/>
    </source>
</evidence>